<dbReference type="OrthoDB" id="7861707at2759"/>
<dbReference type="AlphaFoldDB" id="A0A6P4J6J8"/>
<evidence type="ECO:0000313" key="3">
    <source>
        <dbReference type="RefSeq" id="XP_017030143.1"/>
    </source>
</evidence>
<dbReference type="RefSeq" id="XP_017030143.1">
    <property type="nucleotide sequence ID" value="XM_017174654.3"/>
</dbReference>
<accession>A0A6P4J6J8</accession>
<evidence type="ECO:0000313" key="2">
    <source>
        <dbReference type="Proteomes" id="UP001652661"/>
    </source>
</evidence>
<keyword evidence="1" id="KW-0812">Transmembrane</keyword>
<feature type="transmembrane region" description="Helical" evidence="1">
    <location>
        <begin position="6"/>
        <end position="27"/>
    </location>
</feature>
<name>A0A6P4J6J8_DROKI</name>
<sequence>MSLFLLYTLCLGLPLLGVLVAFIFGPLTTMLQTLARRESNRLALVPITPRAIQPVPYDPLEASSWHKGIRAHIRYLARYVHVPPDLDEGGMPEELHCQLLVLAMLQNLFRTGRLQRPTVDATQSVSDIVSVTPRVRNQNR</sequence>
<organism evidence="2 3">
    <name type="scientific">Drosophila kikkawai</name>
    <name type="common">Fruit fly</name>
    <dbReference type="NCBI Taxonomy" id="30033"/>
    <lineage>
        <taxon>Eukaryota</taxon>
        <taxon>Metazoa</taxon>
        <taxon>Ecdysozoa</taxon>
        <taxon>Arthropoda</taxon>
        <taxon>Hexapoda</taxon>
        <taxon>Insecta</taxon>
        <taxon>Pterygota</taxon>
        <taxon>Neoptera</taxon>
        <taxon>Endopterygota</taxon>
        <taxon>Diptera</taxon>
        <taxon>Brachycera</taxon>
        <taxon>Muscomorpha</taxon>
        <taxon>Ephydroidea</taxon>
        <taxon>Drosophilidae</taxon>
        <taxon>Drosophila</taxon>
        <taxon>Sophophora</taxon>
    </lineage>
</organism>
<keyword evidence="1" id="KW-0472">Membrane</keyword>
<evidence type="ECO:0000256" key="1">
    <source>
        <dbReference type="SAM" id="Phobius"/>
    </source>
</evidence>
<protein>
    <submittedName>
        <fullName evidence="3">Uncharacterized protein</fullName>
    </submittedName>
</protein>
<dbReference type="Proteomes" id="UP001652661">
    <property type="component" value="Chromosome X"/>
</dbReference>
<keyword evidence="2" id="KW-1185">Reference proteome</keyword>
<reference evidence="3" key="1">
    <citation type="submission" date="2025-08" db="UniProtKB">
        <authorList>
            <consortium name="RefSeq"/>
        </authorList>
    </citation>
    <scope>IDENTIFICATION</scope>
    <source>
        <strain evidence="3">14028-0561.14</strain>
        <tissue evidence="3">Whole fly</tissue>
    </source>
</reference>
<dbReference type="OMA" id="WHKSIRE"/>
<gene>
    <name evidence="3" type="primary">LOC108080067</name>
</gene>
<proteinExistence type="predicted"/>
<keyword evidence="1" id="KW-1133">Transmembrane helix</keyword>
<dbReference type="GeneID" id="108080067"/>